<proteinExistence type="predicted"/>
<name>A0ACB8EM98_9SAUR</name>
<protein>
    <submittedName>
        <fullName evidence="1">Uncharacterized protein</fullName>
    </submittedName>
</protein>
<dbReference type="EMBL" id="CM037616">
    <property type="protein sequence ID" value="KAH7993819.1"/>
    <property type="molecule type" value="Genomic_DNA"/>
</dbReference>
<gene>
    <name evidence="1" type="ORF">K3G42_032402</name>
</gene>
<reference evidence="1" key="1">
    <citation type="submission" date="2021-08" db="EMBL/GenBank/DDBJ databases">
        <title>The first chromosome-level gecko genome reveals the dynamic sex chromosomes of Neotropical dwarf geckos (Sphaerodactylidae: Sphaerodactylus).</title>
        <authorList>
            <person name="Pinto B.J."/>
            <person name="Keating S.E."/>
            <person name="Gamble T."/>
        </authorList>
    </citation>
    <scope>NUCLEOTIDE SEQUENCE</scope>
    <source>
        <strain evidence="1">TG3544</strain>
    </source>
</reference>
<evidence type="ECO:0000313" key="2">
    <source>
        <dbReference type="Proteomes" id="UP000827872"/>
    </source>
</evidence>
<dbReference type="Proteomes" id="UP000827872">
    <property type="component" value="Linkage Group LG03"/>
</dbReference>
<comment type="caution">
    <text evidence="1">The sequence shown here is derived from an EMBL/GenBank/DDBJ whole genome shotgun (WGS) entry which is preliminary data.</text>
</comment>
<keyword evidence="2" id="KW-1185">Reference proteome</keyword>
<accession>A0ACB8EM98</accession>
<organism evidence="1 2">
    <name type="scientific">Sphaerodactylus townsendi</name>
    <dbReference type="NCBI Taxonomy" id="933632"/>
    <lineage>
        <taxon>Eukaryota</taxon>
        <taxon>Metazoa</taxon>
        <taxon>Chordata</taxon>
        <taxon>Craniata</taxon>
        <taxon>Vertebrata</taxon>
        <taxon>Euteleostomi</taxon>
        <taxon>Lepidosauria</taxon>
        <taxon>Squamata</taxon>
        <taxon>Bifurcata</taxon>
        <taxon>Gekkota</taxon>
        <taxon>Sphaerodactylidae</taxon>
        <taxon>Sphaerodactylus</taxon>
    </lineage>
</organism>
<sequence>MGSAQICGFVAVSFLILTLLTDSSAACNCGGKNPTDLQQQFCTSDIVATGKFVGAVIGDPDWFWVRYDFQPTEVFKKPDKMFEINSLYTQLVGTTCSYRHYNPFNDDEYISTGYLAEHRIIITLCSFIKPWNQITRGQRRGLVMIYAKRCNRMTGFFDEF</sequence>
<evidence type="ECO:0000313" key="1">
    <source>
        <dbReference type="EMBL" id="KAH7993819.1"/>
    </source>
</evidence>